<reference evidence="3" key="1">
    <citation type="journal article" date="2007" name="Plant Cell">
        <title>Dothideomycete-plant interactions illuminated by genome sequencing and EST analysis of the wheat pathogen Stagonospora nodorum.</title>
        <authorList>
            <person name="Hane J.K."/>
            <person name="Lowe R.G."/>
            <person name="Solomon P.S."/>
            <person name="Tan K.C."/>
            <person name="Schoch C.L."/>
            <person name="Spatafora J.W."/>
            <person name="Crous P.W."/>
            <person name="Kodira C."/>
            <person name="Birren B.W."/>
            <person name="Galagan J.E."/>
            <person name="Torriani S.F."/>
            <person name="McDonald B.A."/>
            <person name="Oliver R.P."/>
        </authorList>
    </citation>
    <scope>NUCLEOTIDE SEQUENCE [LARGE SCALE GENOMIC DNA]</scope>
    <source>
        <strain evidence="3">SN15 / ATCC MYA-4574 / FGSC 10173</strain>
    </source>
</reference>
<dbReference type="EMBL" id="CH445327">
    <property type="protein sequence ID" value="EAT90363.1"/>
    <property type="molecule type" value="Genomic_DNA"/>
</dbReference>
<sequence length="136" mass="15540">MPNQSVVAGYLAINSVLPLLAGVSGVQSLWEHETYCGSRWEFLWEWGCRNAAERIFKKKEQNEEKEIEKEMVGGESWVLRCITAVFASFVGLPFFMDLLLAVVMHDWKGLPTGESRYVMMFFVAYVDACFLPLFSL</sequence>
<dbReference type="Proteomes" id="UP000001055">
    <property type="component" value="Unassembled WGS sequence"/>
</dbReference>
<proteinExistence type="predicted"/>
<dbReference type="GeneID" id="5969619"/>
<dbReference type="VEuPathDB" id="FungiDB:JI435_021510"/>
<feature type="transmembrane region" description="Helical" evidence="1">
    <location>
        <begin position="77"/>
        <end position="96"/>
    </location>
</feature>
<protein>
    <submittedName>
        <fullName evidence="2">Uncharacterized protein</fullName>
    </submittedName>
</protein>
<dbReference type="RefSeq" id="XP_001792769.1">
    <property type="nucleotide sequence ID" value="XM_001792717.1"/>
</dbReference>
<keyword evidence="1" id="KW-0812">Transmembrane</keyword>
<dbReference type="KEGG" id="pno:SNOG_02151"/>
<evidence type="ECO:0000313" key="3">
    <source>
        <dbReference type="Proteomes" id="UP000001055"/>
    </source>
</evidence>
<keyword evidence="1" id="KW-1133">Transmembrane helix</keyword>
<dbReference type="AlphaFoldDB" id="Q0V1G3"/>
<evidence type="ECO:0000256" key="1">
    <source>
        <dbReference type="SAM" id="Phobius"/>
    </source>
</evidence>
<gene>
    <name evidence="2" type="ORF">SNOG_02151</name>
</gene>
<feature type="transmembrane region" description="Helical" evidence="1">
    <location>
        <begin position="116"/>
        <end position="134"/>
    </location>
</feature>
<dbReference type="HOGENOM" id="CLU_1876172_0_0_1"/>
<accession>Q0V1G3</accession>
<dbReference type="InParanoid" id="Q0V1G3"/>
<evidence type="ECO:0000313" key="2">
    <source>
        <dbReference type="EMBL" id="EAT90363.1"/>
    </source>
</evidence>
<keyword evidence="1" id="KW-0472">Membrane</keyword>
<organism evidence="2 3">
    <name type="scientific">Phaeosphaeria nodorum (strain SN15 / ATCC MYA-4574 / FGSC 10173)</name>
    <name type="common">Glume blotch fungus</name>
    <name type="synonym">Parastagonospora nodorum</name>
    <dbReference type="NCBI Taxonomy" id="321614"/>
    <lineage>
        <taxon>Eukaryota</taxon>
        <taxon>Fungi</taxon>
        <taxon>Dikarya</taxon>
        <taxon>Ascomycota</taxon>
        <taxon>Pezizomycotina</taxon>
        <taxon>Dothideomycetes</taxon>
        <taxon>Pleosporomycetidae</taxon>
        <taxon>Pleosporales</taxon>
        <taxon>Pleosporineae</taxon>
        <taxon>Phaeosphaeriaceae</taxon>
        <taxon>Parastagonospora</taxon>
    </lineage>
</organism>
<name>Q0V1G3_PHANO</name>